<dbReference type="Pfam" id="PF12911">
    <property type="entry name" value="OppC_N"/>
    <property type="match status" value="1"/>
</dbReference>
<keyword evidence="4 7" id="KW-0812">Transmembrane</keyword>
<accession>A0A926DEM5</accession>
<dbReference type="Proteomes" id="UP000620366">
    <property type="component" value="Unassembled WGS sequence"/>
</dbReference>
<sequence length="289" mass="30939">MSKTTRTIRQRSLWSEAMGRFIRNPLGVLGLSIIVIMVVACLLAPVLYPGGYDVQDTSQMFLFPSAAHPCGTDNLGRDVLCRLLYGGRTSLLIGAAATAFATVFGTLLGALAGFYGGRVDAVIMRCMDILSSIPSVLLAIAISSALGGGLQNAILAISISFVPPFARMMRGPVLSVKEQQYIEAARATDANDLRIIWKYILPNVSSQLIVEITMHMAVGILTSSSLAFIGLGVTPPTPEWGSMISAGRNYILKQAYLVTFPGICIALTVLSFNLVGDALRDALDPRLKR</sequence>
<evidence type="ECO:0000256" key="4">
    <source>
        <dbReference type="ARBA" id="ARBA00022692"/>
    </source>
</evidence>
<evidence type="ECO:0000259" key="8">
    <source>
        <dbReference type="PROSITE" id="PS50928"/>
    </source>
</evidence>
<dbReference type="CDD" id="cd06261">
    <property type="entry name" value="TM_PBP2"/>
    <property type="match status" value="1"/>
</dbReference>
<dbReference type="SUPFAM" id="SSF161098">
    <property type="entry name" value="MetI-like"/>
    <property type="match status" value="1"/>
</dbReference>
<dbReference type="InterPro" id="IPR050366">
    <property type="entry name" value="BP-dependent_transpt_permease"/>
</dbReference>
<dbReference type="EMBL" id="JACRSP010000002">
    <property type="protein sequence ID" value="MBC8536426.1"/>
    <property type="molecule type" value="Genomic_DNA"/>
</dbReference>
<evidence type="ECO:0000256" key="6">
    <source>
        <dbReference type="ARBA" id="ARBA00023136"/>
    </source>
</evidence>
<dbReference type="InterPro" id="IPR000515">
    <property type="entry name" value="MetI-like"/>
</dbReference>
<keyword evidence="5 7" id="KW-1133">Transmembrane helix</keyword>
<evidence type="ECO:0000256" key="1">
    <source>
        <dbReference type="ARBA" id="ARBA00004651"/>
    </source>
</evidence>
<feature type="transmembrane region" description="Helical" evidence="7">
    <location>
        <begin position="136"/>
        <end position="162"/>
    </location>
</feature>
<dbReference type="InterPro" id="IPR025966">
    <property type="entry name" value="OppC_N"/>
</dbReference>
<dbReference type="InterPro" id="IPR035906">
    <property type="entry name" value="MetI-like_sf"/>
</dbReference>
<reference evidence="9" key="1">
    <citation type="submission" date="2020-08" db="EMBL/GenBank/DDBJ databases">
        <title>Genome public.</title>
        <authorList>
            <person name="Liu C."/>
            <person name="Sun Q."/>
        </authorList>
    </citation>
    <scope>NUCLEOTIDE SEQUENCE</scope>
    <source>
        <strain evidence="9">BX7</strain>
    </source>
</reference>
<evidence type="ECO:0000313" key="9">
    <source>
        <dbReference type="EMBL" id="MBC8536426.1"/>
    </source>
</evidence>
<evidence type="ECO:0000256" key="2">
    <source>
        <dbReference type="ARBA" id="ARBA00022448"/>
    </source>
</evidence>
<dbReference type="GO" id="GO:0055085">
    <property type="term" value="P:transmembrane transport"/>
    <property type="evidence" value="ECO:0007669"/>
    <property type="project" value="InterPro"/>
</dbReference>
<feature type="domain" description="ABC transmembrane type-1" evidence="8">
    <location>
        <begin position="87"/>
        <end position="276"/>
    </location>
</feature>
<feature type="transmembrane region" description="Helical" evidence="7">
    <location>
        <begin position="255"/>
        <end position="275"/>
    </location>
</feature>
<feature type="transmembrane region" description="Helical" evidence="7">
    <location>
        <begin position="212"/>
        <end position="234"/>
    </location>
</feature>
<feature type="transmembrane region" description="Helical" evidence="7">
    <location>
        <begin position="21"/>
        <end position="48"/>
    </location>
</feature>
<organism evidence="9 10">
    <name type="scientific">Feifania hominis</name>
    <dbReference type="NCBI Taxonomy" id="2763660"/>
    <lineage>
        <taxon>Bacteria</taxon>
        <taxon>Bacillati</taxon>
        <taxon>Bacillota</taxon>
        <taxon>Clostridia</taxon>
        <taxon>Eubacteriales</taxon>
        <taxon>Feifaniaceae</taxon>
        <taxon>Feifania</taxon>
    </lineage>
</organism>
<dbReference type="PANTHER" id="PTHR43386">
    <property type="entry name" value="OLIGOPEPTIDE TRANSPORT SYSTEM PERMEASE PROTEIN APPC"/>
    <property type="match status" value="1"/>
</dbReference>
<evidence type="ECO:0000256" key="7">
    <source>
        <dbReference type="RuleBase" id="RU363032"/>
    </source>
</evidence>
<dbReference type="GO" id="GO:0005886">
    <property type="term" value="C:plasma membrane"/>
    <property type="evidence" value="ECO:0007669"/>
    <property type="project" value="UniProtKB-SubCell"/>
</dbReference>
<gene>
    <name evidence="9" type="ORF">H8695_06935</name>
</gene>
<comment type="caution">
    <text evidence="9">The sequence shown here is derived from an EMBL/GenBank/DDBJ whole genome shotgun (WGS) entry which is preliminary data.</text>
</comment>
<evidence type="ECO:0000313" key="10">
    <source>
        <dbReference type="Proteomes" id="UP000620366"/>
    </source>
</evidence>
<proteinExistence type="inferred from homology"/>
<keyword evidence="6 7" id="KW-0472">Membrane</keyword>
<evidence type="ECO:0000256" key="3">
    <source>
        <dbReference type="ARBA" id="ARBA00022475"/>
    </source>
</evidence>
<protein>
    <submittedName>
        <fullName evidence="9">ABC transporter permease</fullName>
    </submittedName>
</protein>
<dbReference type="Gene3D" id="1.10.3720.10">
    <property type="entry name" value="MetI-like"/>
    <property type="match status" value="1"/>
</dbReference>
<keyword evidence="10" id="KW-1185">Reference proteome</keyword>
<name>A0A926DEM5_9FIRM</name>
<comment type="similarity">
    <text evidence="7">Belongs to the binding-protein-dependent transport system permease family.</text>
</comment>
<feature type="transmembrane region" description="Helical" evidence="7">
    <location>
        <begin position="92"/>
        <end position="115"/>
    </location>
</feature>
<evidence type="ECO:0000256" key="5">
    <source>
        <dbReference type="ARBA" id="ARBA00022989"/>
    </source>
</evidence>
<dbReference type="RefSeq" id="WP_249300254.1">
    <property type="nucleotide sequence ID" value="NZ_JACRSP010000002.1"/>
</dbReference>
<keyword evidence="3" id="KW-1003">Cell membrane</keyword>
<dbReference type="Pfam" id="PF00528">
    <property type="entry name" value="BPD_transp_1"/>
    <property type="match status" value="1"/>
</dbReference>
<comment type="subcellular location">
    <subcellularLocation>
        <location evidence="1 7">Cell membrane</location>
        <topology evidence="1 7">Multi-pass membrane protein</topology>
    </subcellularLocation>
</comment>
<dbReference type="AlphaFoldDB" id="A0A926DEM5"/>
<dbReference type="PANTHER" id="PTHR43386:SF1">
    <property type="entry name" value="D,D-DIPEPTIDE TRANSPORT SYSTEM PERMEASE PROTEIN DDPC-RELATED"/>
    <property type="match status" value="1"/>
</dbReference>
<keyword evidence="2 7" id="KW-0813">Transport</keyword>
<dbReference type="PROSITE" id="PS50928">
    <property type="entry name" value="ABC_TM1"/>
    <property type="match status" value="1"/>
</dbReference>